<comment type="caution">
    <text evidence="10">The sequence shown here is derived from an EMBL/GenBank/DDBJ whole genome shotgun (WGS) entry which is preliminary data.</text>
</comment>
<accession>A0A2H0LV52</accession>
<evidence type="ECO:0000256" key="4">
    <source>
        <dbReference type="ARBA" id="ARBA00023002"/>
    </source>
</evidence>
<evidence type="ECO:0000256" key="1">
    <source>
        <dbReference type="ARBA" id="ARBA00009333"/>
    </source>
</evidence>
<dbReference type="InterPro" id="IPR050097">
    <property type="entry name" value="Ferredoxin-NADP_redctase_2"/>
</dbReference>
<keyword evidence="2 7" id="KW-0285">Flavoprotein</keyword>
<evidence type="ECO:0000256" key="8">
    <source>
        <dbReference type="RuleBase" id="RU003881"/>
    </source>
</evidence>
<name>A0A2H0LV52_9BACT</name>
<comment type="cofactor">
    <cofactor evidence="8">
        <name>FAD</name>
        <dbReference type="ChEBI" id="CHEBI:57692"/>
    </cofactor>
    <text evidence="8">Binds 1 FAD per subunit.</text>
</comment>
<dbReference type="InterPro" id="IPR005982">
    <property type="entry name" value="Thioredox_Rdtase"/>
</dbReference>
<evidence type="ECO:0000256" key="5">
    <source>
        <dbReference type="ARBA" id="ARBA00023157"/>
    </source>
</evidence>
<evidence type="ECO:0000256" key="3">
    <source>
        <dbReference type="ARBA" id="ARBA00022827"/>
    </source>
</evidence>
<comment type="subunit">
    <text evidence="7">Homodimer.</text>
</comment>
<evidence type="ECO:0000259" key="9">
    <source>
        <dbReference type="Pfam" id="PF07992"/>
    </source>
</evidence>
<dbReference type="InterPro" id="IPR023753">
    <property type="entry name" value="FAD/NAD-binding_dom"/>
</dbReference>
<proteinExistence type="inferred from homology"/>
<evidence type="ECO:0000256" key="2">
    <source>
        <dbReference type="ARBA" id="ARBA00022630"/>
    </source>
</evidence>
<organism evidence="10 11">
    <name type="scientific">Candidatus Ghiorseimicrobium undicola</name>
    <dbReference type="NCBI Taxonomy" id="1974746"/>
    <lineage>
        <taxon>Bacteria</taxon>
        <taxon>Pseudomonadati</taxon>
        <taxon>Candidatus Omnitrophota</taxon>
        <taxon>Candidatus Ghiorseimicrobium</taxon>
    </lineage>
</organism>
<keyword evidence="6 7" id="KW-0676">Redox-active center</keyword>
<evidence type="ECO:0000256" key="6">
    <source>
        <dbReference type="ARBA" id="ARBA00023284"/>
    </source>
</evidence>
<feature type="domain" description="FAD/NAD(P)-binding" evidence="9">
    <location>
        <begin position="2"/>
        <end position="289"/>
    </location>
</feature>
<dbReference type="GO" id="GO:0005737">
    <property type="term" value="C:cytoplasm"/>
    <property type="evidence" value="ECO:0007669"/>
    <property type="project" value="InterPro"/>
</dbReference>
<dbReference type="Pfam" id="PF07992">
    <property type="entry name" value="Pyr_redox_2"/>
    <property type="match status" value="1"/>
</dbReference>
<gene>
    <name evidence="10" type="primary">trxB</name>
    <name evidence="10" type="ORF">COV72_08380</name>
</gene>
<dbReference type="EC" id="1.8.1.9" evidence="7"/>
<dbReference type="Gene3D" id="3.50.50.60">
    <property type="entry name" value="FAD/NAD(P)-binding domain"/>
    <property type="match status" value="2"/>
</dbReference>
<keyword evidence="5" id="KW-1015">Disulfide bond</keyword>
<evidence type="ECO:0000256" key="7">
    <source>
        <dbReference type="RuleBase" id="RU003880"/>
    </source>
</evidence>
<dbReference type="SUPFAM" id="SSF51905">
    <property type="entry name" value="FAD/NAD(P)-binding domain"/>
    <property type="match status" value="1"/>
</dbReference>
<keyword evidence="8" id="KW-0521">NADP</keyword>
<dbReference type="InterPro" id="IPR036188">
    <property type="entry name" value="FAD/NAD-bd_sf"/>
</dbReference>
<dbReference type="Proteomes" id="UP000229641">
    <property type="component" value="Unassembled WGS sequence"/>
</dbReference>
<dbReference type="GO" id="GO:0004791">
    <property type="term" value="F:thioredoxin-disulfide reductase (NADPH) activity"/>
    <property type="evidence" value="ECO:0007669"/>
    <property type="project" value="UniProtKB-UniRule"/>
</dbReference>
<dbReference type="PRINTS" id="PR00368">
    <property type="entry name" value="FADPNR"/>
</dbReference>
<dbReference type="PRINTS" id="PR00469">
    <property type="entry name" value="PNDRDTASEII"/>
</dbReference>
<evidence type="ECO:0000313" key="10">
    <source>
        <dbReference type="EMBL" id="PIQ88313.1"/>
    </source>
</evidence>
<dbReference type="InterPro" id="IPR008255">
    <property type="entry name" value="Pyr_nucl-diS_OxRdtase_2_AS"/>
</dbReference>
<keyword evidence="4 7" id="KW-0560">Oxidoreductase</keyword>
<dbReference type="PROSITE" id="PS00573">
    <property type="entry name" value="PYRIDINE_REDOX_2"/>
    <property type="match status" value="1"/>
</dbReference>
<evidence type="ECO:0000313" key="11">
    <source>
        <dbReference type="Proteomes" id="UP000229641"/>
    </source>
</evidence>
<dbReference type="GO" id="GO:0019430">
    <property type="term" value="P:removal of superoxide radicals"/>
    <property type="evidence" value="ECO:0007669"/>
    <property type="project" value="UniProtKB-UniRule"/>
</dbReference>
<dbReference type="EMBL" id="PCWA01000109">
    <property type="protein sequence ID" value="PIQ88313.1"/>
    <property type="molecule type" value="Genomic_DNA"/>
</dbReference>
<sequence length="304" mass="33125">MYDVVIIGAGPAGLTAGLYAGRSKLKTLILEKISCGGQILLTEYIENYPGFKEPPLARDLMLDMEKQVKGLGVEILQEEVSGIKKDESGWIVKTDIAERISKSIIISVGSDPKRLGVEGEDLLIGKGVSYCATCDAPLFRGKQVAVIGGGDTAVEEALYLAKFCEKVFLVHRRDTLRAAEILRERVLGNDKITPVWDSVVVKISGKDKVDGMVLKNVKTKKEENIRCSGVFIYVGRAPATGFLADLVKLDEHGHILTDECMQTNKKGIFAAGDCRQKILRQVVTACSDGATAAFCIQRYLESLN</sequence>
<dbReference type="PANTHER" id="PTHR48105">
    <property type="entry name" value="THIOREDOXIN REDUCTASE 1-RELATED-RELATED"/>
    <property type="match status" value="1"/>
</dbReference>
<comment type="catalytic activity">
    <reaction evidence="7">
        <text>[thioredoxin]-dithiol + NADP(+) = [thioredoxin]-disulfide + NADPH + H(+)</text>
        <dbReference type="Rhea" id="RHEA:20345"/>
        <dbReference type="Rhea" id="RHEA-COMP:10698"/>
        <dbReference type="Rhea" id="RHEA-COMP:10700"/>
        <dbReference type="ChEBI" id="CHEBI:15378"/>
        <dbReference type="ChEBI" id="CHEBI:29950"/>
        <dbReference type="ChEBI" id="CHEBI:50058"/>
        <dbReference type="ChEBI" id="CHEBI:57783"/>
        <dbReference type="ChEBI" id="CHEBI:58349"/>
        <dbReference type="EC" id="1.8.1.9"/>
    </reaction>
</comment>
<keyword evidence="3 7" id="KW-0274">FAD</keyword>
<dbReference type="NCBIfam" id="TIGR01292">
    <property type="entry name" value="TRX_reduct"/>
    <property type="match status" value="1"/>
</dbReference>
<protein>
    <recommendedName>
        <fullName evidence="7">Thioredoxin reductase</fullName>
        <ecNumber evidence="7">1.8.1.9</ecNumber>
    </recommendedName>
</protein>
<reference evidence="10 11" key="1">
    <citation type="submission" date="2017-09" db="EMBL/GenBank/DDBJ databases">
        <title>Depth-based differentiation of microbial function through sediment-hosted aquifers and enrichment of novel symbionts in the deep terrestrial subsurface.</title>
        <authorList>
            <person name="Probst A.J."/>
            <person name="Ladd B."/>
            <person name="Jarett J.K."/>
            <person name="Geller-Mcgrath D.E."/>
            <person name="Sieber C.M."/>
            <person name="Emerson J.B."/>
            <person name="Anantharaman K."/>
            <person name="Thomas B.C."/>
            <person name="Malmstrom R."/>
            <person name="Stieglmeier M."/>
            <person name="Klingl A."/>
            <person name="Woyke T."/>
            <person name="Ryan C.M."/>
            <person name="Banfield J.F."/>
        </authorList>
    </citation>
    <scope>NUCLEOTIDE SEQUENCE [LARGE SCALE GENOMIC DNA]</scope>
    <source>
        <strain evidence="10">CG11_big_fil_rev_8_21_14_0_20_42_13</strain>
    </source>
</reference>
<dbReference type="AlphaFoldDB" id="A0A2H0LV52"/>
<comment type="similarity">
    <text evidence="1 7">Belongs to the class-II pyridine nucleotide-disulfide oxidoreductase family.</text>
</comment>